<name>A0AAV7TBD3_PLEWA</name>
<dbReference type="AlphaFoldDB" id="A0AAV7TBD3"/>
<evidence type="ECO:0000256" key="1">
    <source>
        <dbReference type="SAM" id="MobiDB-lite"/>
    </source>
</evidence>
<feature type="compositionally biased region" description="Polar residues" evidence="1">
    <location>
        <begin position="30"/>
        <end position="41"/>
    </location>
</feature>
<comment type="caution">
    <text evidence="2">The sequence shown here is derived from an EMBL/GenBank/DDBJ whole genome shotgun (WGS) entry which is preliminary data.</text>
</comment>
<protein>
    <submittedName>
        <fullName evidence="2">Uncharacterized protein</fullName>
    </submittedName>
</protein>
<accession>A0AAV7TBD3</accession>
<feature type="region of interest" description="Disordered" evidence="1">
    <location>
        <begin position="1"/>
        <end position="44"/>
    </location>
</feature>
<evidence type="ECO:0000313" key="2">
    <source>
        <dbReference type="EMBL" id="KAJ1173624.1"/>
    </source>
</evidence>
<gene>
    <name evidence="2" type="ORF">NDU88_005453</name>
</gene>
<reference evidence="2" key="1">
    <citation type="journal article" date="2022" name="bioRxiv">
        <title>Sequencing and chromosome-scale assembly of the giantPleurodeles waltlgenome.</title>
        <authorList>
            <person name="Brown T."/>
            <person name="Elewa A."/>
            <person name="Iarovenko S."/>
            <person name="Subramanian E."/>
            <person name="Araus A.J."/>
            <person name="Petzold A."/>
            <person name="Susuki M."/>
            <person name="Suzuki K.-i.T."/>
            <person name="Hayashi T."/>
            <person name="Toyoda A."/>
            <person name="Oliveira C."/>
            <person name="Osipova E."/>
            <person name="Leigh N.D."/>
            <person name="Simon A."/>
            <person name="Yun M.H."/>
        </authorList>
    </citation>
    <scope>NUCLEOTIDE SEQUENCE</scope>
    <source>
        <strain evidence="2">20211129_DDA</strain>
        <tissue evidence="2">Liver</tissue>
    </source>
</reference>
<proteinExistence type="predicted"/>
<sequence length="79" mass="8805">MRQKTQQRTLKNARAAVAVPKTGRAPSRGPDTSPQQQTRSGTKAYRATVATALLQQETWKQDEKPIAPDARNQIVKYTL</sequence>
<dbReference type="EMBL" id="JANPWB010000007">
    <property type="protein sequence ID" value="KAJ1173624.1"/>
    <property type="molecule type" value="Genomic_DNA"/>
</dbReference>
<feature type="compositionally biased region" description="Polar residues" evidence="1">
    <location>
        <begin position="1"/>
        <end position="10"/>
    </location>
</feature>
<organism evidence="2 3">
    <name type="scientific">Pleurodeles waltl</name>
    <name type="common">Iberian ribbed newt</name>
    <dbReference type="NCBI Taxonomy" id="8319"/>
    <lineage>
        <taxon>Eukaryota</taxon>
        <taxon>Metazoa</taxon>
        <taxon>Chordata</taxon>
        <taxon>Craniata</taxon>
        <taxon>Vertebrata</taxon>
        <taxon>Euteleostomi</taxon>
        <taxon>Amphibia</taxon>
        <taxon>Batrachia</taxon>
        <taxon>Caudata</taxon>
        <taxon>Salamandroidea</taxon>
        <taxon>Salamandridae</taxon>
        <taxon>Pleurodelinae</taxon>
        <taxon>Pleurodeles</taxon>
    </lineage>
</organism>
<keyword evidence="3" id="KW-1185">Reference proteome</keyword>
<evidence type="ECO:0000313" key="3">
    <source>
        <dbReference type="Proteomes" id="UP001066276"/>
    </source>
</evidence>
<dbReference type="Proteomes" id="UP001066276">
    <property type="component" value="Chromosome 4_1"/>
</dbReference>